<feature type="domain" description="Phosphotyrosine protein phosphatase I" evidence="2">
    <location>
        <begin position="76"/>
        <end position="200"/>
    </location>
</feature>
<dbReference type="AlphaFoldDB" id="S5SXA3"/>
<dbReference type="Proteomes" id="UP000015388">
    <property type="component" value="Chromosome"/>
</dbReference>
<dbReference type="EMBL" id="CP003924">
    <property type="protein sequence ID" value="AGS35874.1"/>
    <property type="molecule type" value="Genomic_DNA"/>
</dbReference>
<reference evidence="3 4" key="1">
    <citation type="submission" date="2012-11" db="EMBL/GenBank/DDBJ databases">
        <title>The complete genome sequence of Corynebacterium maris Coryn-1 (=DSM 45190).</title>
        <authorList>
            <person name="Schaffert L."/>
            <person name="Albersmeier A."/>
            <person name="Kalinowski J."/>
            <person name="Ruckert C."/>
        </authorList>
    </citation>
    <scope>NUCLEOTIDE SEQUENCE [LARGE SCALE GENOMIC DNA]</scope>
    <source>
        <strain evidence="4">Coryn-1</strain>
    </source>
</reference>
<proteinExistence type="predicted"/>
<dbReference type="KEGG" id="cmd:B841_12010"/>
<keyword evidence="4" id="KW-1185">Reference proteome</keyword>
<name>S5SXA3_9CORY</name>
<dbReference type="OrthoDB" id="9799372at2"/>
<dbReference type="SUPFAM" id="SSF52788">
    <property type="entry name" value="Phosphotyrosine protein phosphatases I"/>
    <property type="match status" value="1"/>
</dbReference>
<evidence type="ECO:0000259" key="2">
    <source>
        <dbReference type="SMART" id="SM00226"/>
    </source>
</evidence>
<evidence type="ECO:0000256" key="1">
    <source>
        <dbReference type="ARBA" id="ARBA00022849"/>
    </source>
</evidence>
<dbReference type="PANTHER" id="PTHR43428:SF1">
    <property type="entry name" value="ARSENATE REDUCTASE"/>
    <property type="match status" value="1"/>
</dbReference>
<dbReference type="InterPro" id="IPR036196">
    <property type="entry name" value="Ptyr_pPase_sf"/>
</dbReference>
<accession>S5SXA3</accession>
<evidence type="ECO:0000313" key="3">
    <source>
        <dbReference type="EMBL" id="AGS35874.1"/>
    </source>
</evidence>
<dbReference type="eggNOG" id="COG0394">
    <property type="taxonomic scope" value="Bacteria"/>
</dbReference>
<protein>
    <submittedName>
        <fullName evidence="3">Putative arsenate reductase</fullName>
    </submittedName>
</protein>
<dbReference type="Pfam" id="PF01451">
    <property type="entry name" value="LMWPc"/>
    <property type="match status" value="1"/>
</dbReference>
<dbReference type="InterPro" id="IPR023485">
    <property type="entry name" value="Ptyr_pPase"/>
</dbReference>
<sequence>MIDRNRYRIVREDLHRAYDDQLDPAVIDRVLDETAAEAEATASVTTFLPVTVGRATIDKLEELAVTSVVGGLKPRPEVLFVSGRNAGRSQFAAAYAHHLAGDRVFVRAVGIEGNDDPSESVLKVLRERGISEAGLYNKEIIARTVHRSDVIVLLGVEETPDLPGDRYEYWPVADPAGRSEMKVREIADNIERRVRELLDRLGVLAGVA</sequence>
<dbReference type="HOGENOM" id="CLU_101344_1_0_11"/>
<dbReference type="PATRIC" id="fig|1224163.3.peg.2426"/>
<dbReference type="GO" id="GO:0046685">
    <property type="term" value="P:response to arsenic-containing substance"/>
    <property type="evidence" value="ECO:0007669"/>
    <property type="project" value="UniProtKB-KW"/>
</dbReference>
<dbReference type="Gene3D" id="3.40.50.2300">
    <property type="match status" value="1"/>
</dbReference>
<dbReference type="SMART" id="SM00226">
    <property type="entry name" value="LMWPc"/>
    <property type="match status" value="1"/>
</dbReference>
<dbReference type="Gene3D" id="1.10.8.1060">
    <property type="entry name" value="Corynebacterium glutamicum thioredoxin-dependent arsenate reductase, N-terminal domain"/>
    <property type="match status" value="1"/>
</dbReference>
<gene>
    <name evidence="3" type="ORF">B841_12010</name>
</gene>
<dbReference type="RefSeq" id="WP_020935806.1">
    <property type="nucleotide sequence ID" value="NC_021915.1"/>
</dbReference>
<organism evidence="3 4">
    <name type="scientific">Corynebacterium maris DSM 45190</name>
    <dbReference type="NCBI Taxonomy" id="1224163"/>
    <lineage>
        <taxon>Bacteria</taxon>
        <taxon>Bacillati</taxon>
        <taxon>Actinomycetota</taxon>
        <taxon>Actinomycetes</taxon>
        <taxon>Mycobacteriales</taxon>
        <taxon>Corynebacteriaceae</taxon>
        <taxon>Corynebacterium</taxon>
    </lineage>
</organism>
<evidence type="ECO:0000313" key="4">
    <source>
        <dbReference type="Proteomes" id="UP000015388"/>
    </source>
</evidence>
<dbReference type="PANTHER" id="PTHR43428">
    <property type="entry name" value="ARSENATE REDUCTASE"/>
    <property type="match status" value="1"/>
</dbReference>
<dbReference type="NCBIfam" id="NF046112">
    <property type="entry name" value="MSMEG_6209_Nter"/>
    <property type="match status" value="1"/>
</dbReference>
<dbReference type="STRING" id="1224163.B841_12010"/>
<keyword evidence="1" id="KW-0059">Arsenical resistance</keyword>